<keyword evidence="1" id="KW-0808">Transferase</keyword>
<evidence type="ECO:0000313" key="3">
    <source>
        <dbReference type="EMBL" id="NVO27984.1"/>
    </source>
</evidence>
<proteinExistence type="predicted"/>
<dbReference type="Pfam" id="PF00534">
    <property type="entry name" value="Glycos_transf_1"/>
    <property type="match status" value="1"/>
</dbReference>
<dbReference type="PANTHER" id="PTHR46401">
    <property type="entry name" value="GLYCOSYLTRANSFERASE WBBK-RELATED"/>
    <property type="match status" value="1"/>
</dbReference>
<gene>
    <name evidence="3" type="ORF">HJ526_11170</name>
</gene>
<dbReference type="CDD" id="cd03809">
    <property type="entry name" value="GT4_MtfB-like"/>
    <property type="match status" value="1"/>
</dbReference>
<comment type="caution">
    <text evidence="3">The sequence shown here is derived from an EMBL/GenBank/DDBJ whole genome shotgun (WGS) entry which is preliminary data.</text>
</comment>
<dbReference type="InterPro" id="IPR001296">
    <property type="entry name" value="Glyco_trans_1"/>
</dbReference>
<name>A0ABX2PEV1_9RHOB</name>
<dbReference type="EMBL" id="JABCJD010000005">
    <property type="protein sequence ID" value="NVO27984.1"/>
    <property type="molecule type" value="Genomic_DNA"/>
</dbReference>
<feature type="domain" description="Glycosyl transferase family 1" evidence="2">
    <location>
        <begin position="195"/>
        <end position="338"/>
    </location>
</feature>
<organism evidence="3 4">
    <name type="scientific">Donghicola mangrovi</name>
    <dbReference type="NCBI Taxonomy" id="2729614"/>
    <lineage>
        <taxon>Bacteria</taxon>
        <taxon>Pseudomonadati</taxon>
        <taxon>Pseudomonadota</taxon>
        <taxon>Alphaproteobacteria</taxon>
        <taxon>Rhodobacterales</taxon>
        <taxon>Roseobacteraceae</taxon>
        <taxon>Donghicola</taxon>
    </lineage>
</organism>
<evidence type="ECO:0000313" key="4">
    <source>
        <dbReference type="Proteomes" id="UP000523601"/>
    </source>
</evidence>
<keyword evidence="4" id="KW-1185">Reference proteome</keyword>
<dbReference type="Proteomes" id="UP000523601">
    <property type="component" value="Unassembled WGS sequence"/>
</dbReference>
<dbReference type="Gene3D" id="3.40.50.2000">
    <property type="entry name" value="Glycogen Phosphorylase B"/>
    <property type="match status" value="2"/>
</dbReference>
<evidence type="ECO:0000259" key="2">
    <source>
        <dbReference type="Pfam" id="PF00534"/>
    </source>
</evidence>
<evidence type="ECO:0000256" key="1">
    <source>
        <dbReference type="ARBA" id="ARBA00022679"/>
    </source>
</evidence>
<dbReference type="PANTHER" id="PTHR46401:SF2">
    <property type="entry name" value="GLYCOSYLTRANSFERASE WBBK-RELATED"/>
    <property type="match status" value="1"/>
</dbReference>
<dbReference type="RefSeq" id="WP_176854489.1">
    <property type="nucleotide sequence ID" value="NZ_JABCJD010000005.1"/>
</dbReference>
<dbReference type="SUPFAM" id="SSF53756">
    <property type="entry name" value="UDP-Glycosyltransferase/glycogen phosphorylase"/>
    <property type="match status" value="1"/>
</dbReference>
<reference evidence="3 4" key="1">
    <citation type="submission" date="2020-04" db="EMBL/GenBank/DDBJ databases">
        <title>Donghicola sp., a member of the Rhodobacteraceae family isolated from mangrove forest in Thailand.</title>
        <authorList>
            <person name="Charoenyingcharoen P."/>
            <person name="Yukphan P."/>
        </authorList>
    </citation>
    <scope>NUCLEOTIDE SEQUENCE [LARGE SCALE GENOMIC DNA]</scope>
    <source>
        <strain evidence="3 4">C2-DW-16</strain>
    </source>
</reference>
<protein>
    <submittedName>
        <fullName evidence="3">Glycosyltransferase family 4 protein</fullName>
    </submittedName>
</protein>
<sequence length="359" mass="39579">MRRLLINGRFLSGQITAVNSVAKELSIALHQASLRQDNGWSVELVVPRALESKAWSLGIPVRSHGRLSGIFWEQLELPKLRRDGVVLSLFNTVPIFGRGYTTMLHDANVMKTPESYGRLTRRWRKFLSWRAGNSGNHILTISEYSLMSLLDCGIGHPEMFGIVPNGLGQVGRVQADIGIFTRLGLRYGVPYCVGLSSLLPHKNIEVLLKSFARPALAGVDLVLFGNATADDFRELGHPVSSNVHFAGFVTDEELAALYRGALAVCMPSREEGFGLPALEGMAHGAVALVAPNGSLPEVVADAGVYAHPDDPEEWVEQILKLKCDRALTQSLRCAGRKRAAEYTWDASAERTFELLERWY</sequence>
<accession>A0ABX2PEV1</accession>